<feature type="domain" description="SET" evidence="8">
    <location>
        <begin position="19"/>
        <end position="238"/>
    </location>
</feature>
<evidence type="ECO:0000259" key="8">
    <source>
        <dbReference type="PROSITE" id="PS50280"/>
    </source>
</evidence>
<dbReference type="Gene3D" id="6.10.140.2220">
    <property type="match status" value="1"/>
</dbReference>
<dbReference type="SMR" id="A0A015J847"/>
<keyword evidence="3" id="KW-0949">S-adenosyl-L-methionine</keyword>
<dbReference type="InterPro" id="IPR001214">
    <property type="entry name" value="SET_dom"/>
</dbReference>
<keyword evidence="11" id="KW-1185">Reference proteome</keyword>
<protein>
    <submittedName>
        <fullName evidence="10">Efm1p</fullName>
    </submittedName>
</protein>
<dbReference type="CDD" id="cd10527">
    <property type="entry name" value="SET_LSMT"/>
    <property type="match status" value="1"/>
</dbReference>
<name>A0A015J847_RHIIW</name>
<dbReference type="AlphaFoldDB" id="A0A015J847"/>
<sequence length="450" mass="50710">METTKLREWLENGGAEGLSWLQLEDFPDTGRGVKTLRPLKSGDIVLTIPGSFLWTVDAAFDDPILGPIISSVKPPLSVEDTLAVFLLFIKSRIERYEGRQAHVKLLPTSYTTSVCFTDEELEICSGSSLYHITKQLKQQIRDDYLQLLNNLFSKHPDLFPLEKFTQNDYMWALCAIWSRGMDFQLPGKQFRCIAPFADMLNHSPDVQLCHTYNPQSDSLQILAGKDYTIGEQVFINYGSVPNNRLLRLYGFVLPNNPYDTYDLVLTTHPLAPLYAQKVTLLESAGLQVNATFPLTLSDPLPLDVLRYLRIQRLSSSEISTVEAKRGARNIVSARNEAEILKALIEACESLLDGFSVPLEKLEANIASSVYQKSDNKWAAAHVSIGEQKIIKMTLQKTRELLALVICAQCGKANENNKRCGRCRRVVYCGTDCQKSNYKEHKVICRTYTAD</sequence>
<evidence type="ECO:0000256" key="7">
    <source>
        <dbReference type="PROSITE-ProRule" id="PRU00134"/>
    </source>
</evidence>
<dbReference type="InterPro" id="IPR046341">
    <property type="entry name" value="SET_dom_sf"/>
</dbReference>
<evidence type="ECO:0000256" key="2">
    <source>
        <dbReference type="ARBA" id="ARBA00022679"/>
    </source>
</evidence>
<dbReference type="Proteomes" id="UP000022910">
    <property type="component" value="Unassembled WGS sequence"/>
</dbReference>
<evidence type="ECO:0000256" key="6">
    <source>
        <dbReference type="ARBA" id="ARBA00022833"/>
    </source>
</evidence>
<dbReference type="InterPro" id="IPR036464">
    <property type="entry name" value="Rubisco_LSMT_subst-bd_sf"/>
</dbReference>
<dbReference type="Gene3D" id="3.90.1410.10">
    <property type="entry name" value="set domain protein methyltransferase, domain 1"/>
    <property type="match status" value="1"/>
</dbReference>
<dbReference type="PROSITE" id="PS50280">
    <property type="entry name" value="SET"/>
    <property type="match status" value="1"/>
</dbReference>
<dbReference type="OMA" id="QHIDGIF"/>
<keyword evidence="6" id="KW-0862">Zinc</keyword>
<dbReference type="EMBL" id="JEMT01020731">
    <property type="protein sequence ID" value="EXX65722.1"/>
    <property type="molecule type" value="Genomic_DNA"/>
</dbReference>
<keyword evidence="2" id="KW-0808">Transferase</keyword>
<dbReference type="GO" id="GO:0032259">
    <property type="term" value="P:methylation"/>
    <property type="evidence" value="ECO:0007669"/>
    <property type="project" value="UniProtKB-KW"/>
</dbReference>
<dbReference type="PANTHER" id="PTHR13271:SF34">
    <property type="entry name" value="N-LYSINE METHYLTRANSFERASE SETD6"/>
    <property type="match status" value="1"/>
</dbReference>
<dbReference type="PROSITE" id="PS50865">
    <property type="entry name" value="ZF_MYND_2"/>
    <property type="match status" value="1"/>
</dbReference>
<dbReference type="PANTHER" id="PTHR13271">
    <property type="entry name" value="UNCHARACTERIZED PUTATIVE METHYLTRANSFERASE"/>
    <property type="match status" value="1"/>
</dbReference>
<proteinExistence type="predicted"/>
<dbReference type="Pfam" id="PF00856">
    <property type="entry name" value="SET"/>
    <property type="match status" value="1"/>
</dbReference>
<dbReference type="Pfam" id="PF09273">
    <property type="entry name" value="Rubis-subs-bind"/>
    <property type="match status" value="1"/>
</dbReference>
<dbReference type="STRING" id="1432141.A0A015J847"/>
<dbReference type="InterPro" id="IPR015353">
    <property type="entry name" value="Rubisco_LSMT_subst-bd"/>
</dbReference>
<organism evidence="10 11">
    <name type="scientific">Rhizophagus irregularis (strain DAOM 197198w)</name>
    <name type="common">Glomus intraradices</name>
    <dbReference type="NCBI Taxonomy" id="1432141"/>
    <lineage>
        <taxon>Eukaryota</taxon>
        <taxon>Fungi</taxon>
        <taxon>Fungi incertae sedis</taxon>
        <taxon>Mucoromycota</taxon>
        <taxon>Glomeromycotina</taxon>
        <taxon>Glomeromycetes</taxon>
        <taxon>Glomerales</taxon>
        <taxon>Glomeraceae</taxon>
        <taxon>Rhizophagus</taxon>
    </lineage>
</organism>
<evidence type="ECO:0000256" key="5">
    <source>
        <dbReference type="ARBA" id="ARBA00022771"/>
    </source>
</evidence>
<dbReference type="OrthoDB" id="341421at2759"/>
<evidence type="ECO:0000259" key="9">
    <source>
        <dbReference type="PROSITE" id="PS50865"/>
    </source>
</evidence>
<evidence type="ECO:0000313" key="11">
    <source>
        <dbReference type="Proteomes" id="UP000022910"/>
    </source>
</evidence>
<dbReference type="GO" id="GO:0005634">
    <property type="term" value="C:nucleus"/>
    <property type="evidence" value="ECO:0007669"/>
    <property type="project" value="TreeGrafter"/>
</dbReference>
<gene>
    <name evidence="10" type="ORF">RirG_130560</name>
</gene>
<reference evidence="10 11" key="1">
    <citation type="submission" date="2014-02" db="EMBL/GenBank/DDBJ databases">
        <title>Single nucleus genome sequencing reveals high similarity among nuclei of an endomycorrhizal fungus.</title>
        <authorList>
            <person name="Lin K."/>
            <person name="Geurts R."/>
            <person name="Zhang Z."/>
            <person name="Limpens E."/>
            <person name="Saunders D.G."/>
            <person name="Mu D."/>
            <person name="Pang E."/>
            <person name="Cao H."/>
            <person name="Cha H."/>
            <person name="Lin T."/>
            <person name="Zhou Q."/>
            <person name="Shang Y."/>
            <person name="Li Y."/>
            <person name="Ivanov S."/>
            <person name="Sharma T."/>
            <person name="Velzen R.V."/>
            <person name="Ruijter N.D."/>
            <person name="Aanen D.K."/>
            <person name="Win J."/>
            <person name="Kamoun S."/>
            <person name="Bisseling T."/>
            <person name="Huang S."/>
        </authorList>
    </citation>
    <scope>NUCLEOTIDE SEQUENCE [LARGE SCALE GENOMIC DNA]</scope>
    <source>
        <strain evidence="11">DAOM197198w</strain>
    </source>
</reference>
<evidence type="ECO:0000256" key="4">
    <source>
        <dbReference type="ARBA" id="ARBA00022723"/>
    </source>
</evidence>
<evidence type="ECO:0000313" key="10">
    <source>
        <dbReference type="EMBL" id="EXX65722.1"/>
    </source>
</evidence>
<dbReference type="SUPFAM" id="SSF144232">
    <property type="entry name" value="HIT/MYND zinc finger-like"/>
    <property type="match status" value="1"/>
</dbReference>
<keyword evidence="5 7" id="KW-0863">Zinc-finger</keyword>
<evidence type="ECO:0000256" key="1">
    <source>
        <dbReference type="ARBA" id="ARBA00022603"/>
    </source>
</evidence>
<dbReference type="Pfam" id="PF01753">
    <property type="entry name" value="zf-MYND"/>
    <property type="match status" value="1"/>
</dbReference>
<dbReference type="PROSITE" id="PS01360">
    <property type="entry name" value="ZF_MYND_1"/>
    <property type="match status" value="1"/>
</dbReference>
<keyword evidence="1" id="KW-0489">Methyltransferase</keyword>
<dbReference type="GO" id="GO:0016279">
    <property type="term" value="F:protein-lysine N-methyltransferase activity"/>
    <property type="evidence" value="ECO:0007669"/>
    <property type="project" value="TreeGrafter"/>
</dbReference>
<comment type="caution">
    <text evidence="10">The sequence shown here is derived from an EMBL/GenBank/DDBJ whole genome shotgun (WGS) entry which is preliminary data.</text>
</comment>
<keyword evidence="4" id="KW-0479">Metal-binding</keyword>
<dbReference type="GO" id="GO:0008270">
    <property type="term" value="F:zinc ion binding"/>
    <property type="evidence" value="ECO:0007669"/>
    <property type="project" value="UniProtKB-KW"/>
</dbReference>
<dbReference type="HOGENOM" id="CLU_587389_0_0_1"/>
<dbReference type="Gene3D" id="3.90.1420.10">
    <property type="entry name" value="Rubisco LSMT, substrate-binding domain"/>
    <property type="match status" value="1"/>
</dbReference>
<dbReference type="SUPFAM" id="SSF82199">
    <property type="entry name" value="SET domain"/>
    <property type="match status" value="1"/>
</dbReference>
<accession>A0A015J847</accession>
<dbReference type="InterPro" id="IPR002893">
    <property type="entry name" value="Znf_MYND"/>
</dbReference>
<feature type="domain" description="MYND-type" evidence="9">
    <location>
        <begin position="406"/>
        <end position="444"/>
    </location>
</feature>
<dbReference type="SUPFAM" id="SSF81822">
    <property type="entry name" value="RuBisCo LSMT C-terminal, substrate-binding domain"/>
    <property type="match status" value="1"/>
</dbReference>
<dbReference type="InterPro" id="IPR050600">
    <property type="entry name" value="SETD3_SETD6_MTase"/>
</dbReference>
<evidence type="ECO:0000256" key="3">
    <source>
        <dbReference type="ARBA" id="ARBA00022691"/>
    </source>
</evidence>